<keyword evidence="2" id="KW-0201">Cytochrome c-type biogenesis</keyword>
<protein>
    <recommendedName>
        <fullName evidence="5">Thioredoxin domain-containing protein</fullName>
    </recommendedName>
</protein>
<evidence type="ECO:0000256" key="3">
    <source>
        <dbReference type="ARBA" id="ARBA00023284"/>
    </source>
</evidence>
<dbReference type="GO" id="GO:0017004">
    <property type="term" value="P:cytochrome complex assembly"/>
    <property type="evidence" value="ECO:0007669"/>
    <property type="project" value="UniProtKB-KW"/>
</dbReference>
<evidence type="ECO:0000313" key="7">
    <source>
        <dbReference type="Proteomes" id="UP000094165"/>
    </source>
</evidence>
<dbReference type="GO" id="GO:0015036">
    <property type="term" value="F:disulfide oxidoreductase activity"/>
    <property type="evidence" value="ECO:0007669"/>
    <property type="project" value="UniProtKB-ARBA"/>
</dbReference>
<dbReference type="Proteomes" id="UP000094165">
    <property type="component" value="Unassembled WGS sequence"/>
</dbReference>
<dbReference type="PROSITE" id="PS51352">
    <property type="entry name" value="THIOREDOXIN_2"/>
    <property type="match status" value="1"/>
</dbReference>
<evidence type="ECO:0000256" key="4">
    <source>
        <dbReference type="SAM" id="Phobius"/>
    </source>
</evidence>
<evidence type="ECO:0000313" key="6">
    <source>
        <dbReference type="EMBL" id="OEE79253.1"/>
    </source>
</evidence>
<dbReference type="InterPro" id="IPR050553">
    <property type="entry name" value="Thioredoxin_ResA/DsbE_sf"/>
</dbReference>
<reference evidence="6 7" key="1">
    <citation type="journal article" date="2012" name="Science">
        <title>Ecological populations of bacteria act as socially cohesive units of antibiotic production and resistance.</title>
        <authorList>
            <person name="Cordero O.X."/>
            <person name="Wildschutte H."/>
            <person name="Kirkup B."/>
            <person name="Proehl S."/>
            <person name="Ngo L."/>
            <person name="Hussain F."/>
            <person name="Le Roux F."/>
            <person name="Mincer T."/>
            <person name="Polz M.F."/>
        </authorList>
    </citation>
    <scope>NUCLEOTIDE SEQUENCE [LARGE SCALE GENOMIC DNA]</scope>
    <source>
        <strain evidence="6 7">FF-238</strain>
    </source>
</reference>
<name>A0A1E5D6L6_9VIBR</name>
<proteinExistence type="predicted"/>
<dbReference type="RefSeq" id="WP_017052963.1">
    <property type="nucleotide sequence ID" value="NZ_AJYW02000028.1"/>
</dbReference>
<sequence>MNIDKSKHDSEQDKKPRKVKKWAKELISILLIVSLFSFALDYYYSANMPSGSAPHIVGTGLNGETLDVNELSKNQPVVVYFWATWCGACSLVSPTIERYSHDNPVVSVALSSGDDAQIRQYMQENEYQFSVLNDVTGTQSQNWGVRVTPTVVIIRDGEIKNITTGVLSPMGLWFRVFMS</sequence>
<dbReference type="Gene3D" id="3.40.30.10">
    <property type="entry name" value="Glutaredoxin"/>
    <property type="match status" value="1"/>
</dbReference>
<dbReference type="InterPro" id="IPR013766">
    <property type="entry name" value="Thioredoxin_domain"/>
</dbReference>
<evidence type="ECO:0000256" key="2">
    <source>
        <dbReference type="ARBA" id="ARBA00022748"/>
    </source>
</evidence>
<dbReference type="PANTHER" id="PTHR42852:SF17">
    <property type="entry name" value="THIOREDOXIN-LIKE PROTEIN HI_1115"/>
    <property type="match status" value="1"/>
</dbReference>
<dbReference type="EMBL" id="AJYW02000028">
    <property type="protein sequence ID" value="OEE79253.1"/>
    <property type="molecule type" value="Genomic_DNA"/>
</dbReference>
<comment type="caution">
    <text evidence="6">The sequence shown here is derived from an EMBL/GenBank/DDBJ whole genome shotgun (WGS) entry which is preliminary data.</text>
</comment>
<keyword evidence="7" id="KW-1185">Reference proteome</keyword>
<dbReference type="CDD" id="cd03011">
    <property type="entry name" value="TlpA_like_ScsD_MtbDsbE"/>
    <property type="match status" value="1"/>
</dbReference>
<evidence type="ECO:0000259" key="5">
    <source>
        <dbReference type="PROSITE" id="PS51352"/>
    </source>
</evidence>
<dbReference type="PROSITE" id="PS00194">
    <property type="entry name" value="THIOREDOXIN_1"/>
    <property type="match status" value="1"/>
</dbReference>
<gene>
    <name evidence="6" type="ORF">A130_12035</name>
</gene>
<dbReference type="InterPro" id="IPR013740">
    <property type="entry name" value="Redoxin"/>
</dbReference>
<organism evidence="6 7">
    <name type="scientific">Vibrio genomosp. F6 str. FF-238</name>
    <dbReference type="NCBI Taxonomy" id="1191298"/>
    <lineage>
        <taxon>Bacteria</taxon>
        <taxon>Pseudomonadati</taxon>
        <taxon>Pseudomonadota</taxon>
        <taxon>Gammaproteobacteria</taxon>
        <taxon>Vibrionales</taxon>
        <taxon>Vibrionaceae</taxon>
        <taxon>Vibrio</taxon>
    </lineage>
</organism>
<keyword evidence="4" id="KW-1133">Transmembrane helix</keyword>
<keyword evidence="3" id="KW-0676">Redox-active center</keyword>
<evidence type="ECO:0000256" key="1">
    <source>
        <dbReference type="ARBA" id="ARBA00004196"/>
    </source>
</evidence>
<comment type="subcellular location">
    <subcellularLocation>
        <location evidence="1">Cell envelope</location>
    </subcellularLocation>
</comment>
<dbReference type="AlphaFoldDB" id="A0A1E5D6L6"/>
<dbReference type="InterPro" id="IPR017937">
    <property type="entry name" value="Thioredoxin_CS"/>
</dbReference>
<feature type="transmembrane region" description="Helical" evidence="4">
    <location>
        <begin position="26"/>
        <end position="44"/>
    </location>
</feature>
<dbReference type="PANTHER" id="PTHR42852">
    <property type="entry name" value="THIOL:DISULFIDE INTERCHANGE PROTEIN DSBE"/>
    <property type="match status" value="1"/>
</dbReference>
<keyword evidence="4" id="KW-0472">Membrane</keyword>
<accession>A0A1E5D6L6</accession>
<dbReference type="SUPFAM" id="SSF52833">
    <property type="entry name" value="Thioredoxin-like"/>
    <property type="match status" value="1"/>
</dbReference>
<feature type="domain" description="Thioredoxin" evidence="5">
    <location>
        <begin position="47"/>
        <end position="179"/>
    </location>
</feature>
<dbReference type="InterPro" id="IPR036249">
    <property type="entry name" value="Thioredoxin-like_sf"/>
</dbReference>
<keyword evidence="4" id="KW-0812">Transmembrane</keyword>
<dbReference type="Pfam" id="PF08534">
    <property type="entry name" value="Redoxin"/>
    <property type="match status" value="1"/>
</dbReference>
<dbReference type="GO" id="GO:0030313">
    <property type="term" value="C:cell envelope"/>
    <property type="evidence" value="ECO:0007669"/>
    <property type="project" value="UniProtKB-SubCell"/>
</dbReference>